<dbReference type="HOGENOM" id="CLU_2745967_0_0_0"/>
<keyword evidence="1" id="KW-0808">Transferase</keyword>
<name>F9ES58_9FUSO</name>
<evidence type="ECO:0000313" key="1">
    <source>
        <dbReference type="EMBL" id="EGQ72761.1"/>
    </source>
</evidence>
<comment type="caution">
    <text evidence="1">The sequence shown here is derived from an EMBL/GenBank/DDBJ whole genome shotgun (WGS) entry which is preliminary data.</text>
</comment>
<dbReference type="EC" id="6.3.5.-" evidence="1"/>
<dbReference type="GO" id="GO:0016740">
    <property type="term" value="F:transferase activity"/>
    <property type="evidence" value="ECO:0007669"/>
    <property type="project" value="UniProtKB-KW"/>
</dbReference>
<gene>
    <name evidence="1" type="ORF">HMPREF9094_2763</name>
</gene>
<dbReference type="EMBL" id="AFQD01000750">
    <property type="protein sequence ID" value="EGQ72761.1"/>
    <property type="molecule type" value="Genomic_DNA"/>
</dbReference>
<protein>
    <submittedName>
        <fullName evidence="1">Aspartyl/glutamyl-tRNA(Asn/Gln) amidotransferase subunit C</fullName>
        <ecNumber evidence="1">6.3.5.-</ecNumber>
    </submittedName>
</protein>
<dbReference type="AlphaFoldDB" id="F9ES58"/>
<dbReference type="Proteomes" id="UP000005392">
    <property type="component" value="Unassembled WGS sequence"/>
</dbReference>
<evidence type="ECO:0000313" key="2">
    <source>
        <dbReference type="Proteomes" id="UP000005392"/>
    </source>
</evidence>
<reference evidence="1 2" key="1">
    <citation type="submission" date="2011-05" db="EMBL/GenBank/DDBJ databases">
        <authorList>
            <person name="Muzny D."/>
            <person name="Qin X."/>
            <person name="Deng J."/>
            <person name="Jiang H."/>
            <person name="Liu Y."/>
            <person name="Qu J."/>
            <person name="Song X.-Z."/>
            <person name="Zhang L."/>
            <person name="Thornton R."/>
            <person name="Coyle M."/>
            <person name="Francisco L."/>
            <person name="Jackson L."/>
            <person name="Javaid M."/>
            <person name="Korchina V."/>
            <person name="Kovar C."/>
            <person name="Mata R."/>
            <person name="Mathew T."/>
            <person name="Ngo R."/>
            <person name="Nguyen L."/>
            <person name="Nguyen N."/>
            <person name="Okwuonu G."/>
            <person name="Ongeri F."/>
            <person name="Pham C."/>
            <person name="Simmons D."/>
            <person name="Wilczek-Boney K."/>
            <person name="Hale W."/>
            <person name="Jakkamsetti A."/>
            <person name="Pham P."/>
            <person name="Ruth R."/>
            <person name="San Lucas F."/>
            <person name="Warren J."/>
            <person name="Zhang J."/>
            <person name="Zhao Z."/>
            <person name="Zhou C."/>
            <person name="Zhu D."/>
            <person name="Lee S."/>
            <person name="Bess C."/>
            <person name="Blankenburg K."/>
            <person name="Forbes L."/>
            <person name="Fu Q."/>
            <person name="Gubbala S."/>
            <person name="Hirani K."/>
            <person name="Jayaseelan J.C."/>
            <person name="Lara F."/>
            <person name="Munidasa M."/>
            <person name="Palculict T."/>
            <person name="Patil S."/>
            <person name="Pu L.-L."/>
            <person name="Saada N."/>
            <person name="Tang L."/>
            <person name="Weissenberger G."/>
            <person name="Zhu Y."/>
            <person name="Hemphill L."/>
            <person name="Shang Y."/>
            <person name="Youmans B."/>
            <person name="Ayvaz T."/>
            <person name="Ross M."/>
            <person name="Santibanez J."/>
            <person name="Aqrawi P."/>
            <person name="Gross S."/>
            <person name="Joshi V."/>
            <person name="Fowler G."/>
            <person name="Nazareth L."/>
            <person name="Reid J."/>
            <person name="Worley K."/>
            <person name="Petrosino J."/>
            <person name="Highlander S."/>
            <person name="Gibbs R."/>
        </authorList>
    </citation>
    <scope>NUCLEOTIDE SEQUENCE [LARGE SCALE GENOMIC DNA]</scope>
    <source>
        <strain evidence="1 2">ATCC 51191</strain>
    </source>
</reference>
<organism evidence="1 2">
    <name type="scientific">Fusobacterium animalis ATCC 51191</name>
    <dbReference type="NCBI Taxonomy" id="997347"/>
    <lineage>
        <taxon>Bacteria</taxon>
        <taxon>Fusobacteriati</taxon>
        <taxon>Fusobacteriota</taxon>
        <taxon>Fusobacteriia</taxon>
        <taxon>Fusobacteriales</taxon>
        <taxon>Fusobacteriaceae</taxon>
        <taxon>Fusobacterium</taxon>
    </lineage>
</organism>
<keyword evidence="2" id="KW-1185">Reference proteome</keyword>
<feature type="non-terminal residue" evidence="1">
    <location>
        <position position="71"/>
    </location>
</feature>
<dbReference type="GO" id="GO:0016874">
    <property type="term" value="F:ligase activity"/>
    <property type="evidence" value="ECO:0007669"/>
    <property type="project" value="UniProtKB-KW"/>
</dbReference>
<keyword evidence="1" id="KW-0436">Ligase</keyword>
<accession>F9ES58</accession>
<sequence length="71" mass="8821">MKKYERSQLKMNDEGLKEFYNRVDEIKKVREERYQKFEKALKEKLMKELSIKDELNKEDLKRILNNLDLKK</sequence>
<proteinExistence type="predicted"/>